<dbReference type="UniPathway" id="UPA00196"/>
<dbReference type="AlphaFoldDB" id="A0A086QRB6"/>
<name>A0A086QRB6_TOXGO</name>
<evidence type="ECO:0000256" key="5">
    <source>
        <dbReference type="ARBA" id="ARBA00022692"/>
    </source>
</evidence>
<accession>A0A086QRB6</accession>
<keyword evidence="6" id="KW-1133">Transmembrane helix</keyword>
<comment type="pathway">
    <text evidence="2">Glycolipid biosynthesis; glycosylphosphatidylinositol-anchor biosynthesis.</text>
</comment>
<dbReference type="VEuPathDB" id="ToxoDB:TGMAS_299040B"/>
<dbReference type="EC" id="2.4.1.198" evidence="8"/>
<evidence type="ECO:0000256" key="6">
    <source>
        <dbReference type="ARBA" id="ARBA00022989"/>
    </source>
</evidence>
<comment type="similarity">
    <text evidence="3">Belongs to the PIGC family.</text>
</comment>
<organism evidence="8 9">
    <name type="scientific">Toxoplasma gondii MAS</name>
    <dbReference type="NCBI Taxonomy" id="943118"/>
    <lineage>
        <taxon>Eukaryota</taxon>
        <taxon>Sar</taxon>
        <taxon>Alveolata</taxon>
        <taxon>Apicomplexa</taxon>
        <taxon>Conoidasida</taxon>
        <taxon>Coccidia</taxon>
        <taxon>Eucoccidiorida</taxon>
        <taxon>Eimeriorina</taxon>
        <taxon>Sarcocystidae</taxon>
        <taxon>Toxoplasma</taxon>
    </lineage>
</organism>
<keyword evidence="7" id="KW-0472">Membrane</keyword>
<keyword evidence="8" id="KW-0808">Transferase</keyword>
<reference evidence="8 9" key="1">
    <citation type="submission" date="2014-04" db="EMBL/GenBank/DDBJ databases">
        <authorList>
            <person name="Sibley D."/>
            <person name="Venepally P."/>
            <person name="Karamycheva S."/>
            <person name="Hadjithomas M."/>
            <person name="Khan A."/>
            <person name="Brunk B."/>
            <person name="Roos D."/>
            <person name="Caler E."/>
            <person name="Lorenzi H."/>
        </authorList>
    </citation>
    <scope>NUCLEOTIDE SEQUENCE [LARGE SCALE GENOMIC DNA]</scope>
    <source>
        <strain evidence="8 9">MAS</strain>
    </source>
</reference>
<evidence type="ECO:0000256" key="4">
    <source>
        <dbReference type="ARBA" id="ARBA00022502"/>
    </source>
</evidence>
<dbReference type="Pfam" id="PF06432">
    <property type="entry name" value="GPI2"/>
    <property type="match status" value="1"/>
</dbReference>
<dbReference type="GO" id="GO:0017176">
    <property type="term" value="F:phosphatidylinositol N-acetylglucosaminyltransferase activity"/>
    <property type="evidence" value="ECO:0007669"/>
    <property type="project" value="UniProtKB-EC"/>
</dbReference>
<keyword evidence="8" id="KW-0328">Glycosyltransferase</keyword>
<dbReference type="EMBL" id="AEXC02000986">
    <property type="protein sequence ID" value="KFH15148.1"/>
    <property type="molecule type" value="Genomic_DNA"/>
</dbReference>
<evidence type="ECO:0000256" key="7">
    <source>
        <dbReference type="ARBA" id="ARBA00023136"/>
    </source>
</evidence>
<evidence type="ECO:0000256" key="1">
    <source>
        <dbReference type="ARBA" id="ARBA00004141"/>
    </source>
</evidence>
<comment type="subcellular location">
    <subcellularLocation>
        <location evidence="1">Membrane</location>
        <topology evidence="1">Multi-pass membrane protein</topology>
    </subcellularLocation>
</comment>
<proteinExistence type="inferred from homology"/>
<dbReference type="Proteomes" id="UP000028821">
    <property type="component" value="Unassembled WGS sequence"/>
</dbReference>
<dbReference type="GO" id="GO:0016020">
    <property type="term" value="C:membrane"/>
    <property type="evidence" value="ECO:0007669"/>
    <property type="project" value="UniProtKB-SubCell"/>
</dbReference>
<sequence length="35" mass="4097">IVFITFVGPYWLISSQKYKHEIKGPWDVAEVPNYA</sequence>
<comment type="caution">
    <text evidence="8">The sequence shown here is derived from an EMBL/GenBank/DDBJ whole genome shotgun (WGS) entry which is preliminary data.</text>
</comment>
<gene>
    <name evidence="8" type="ORF">TGMAS_299040B</name>
</gene>
<evidence type="ECO:0000256" key="3">
    <source>
        <dbReference type="ARBA" id="ARBA00008321"/>
    </source>
</evidence>
<dbReference type="GO" id="GO:0006506">
    <property type="term" value="P:GPI anchor biosynthetic process"/>
    <property type="evidence" value="ECO:0007669"/>
    <property type="project" value="UniProtKB-UniPathway"/>
</dbReference>
<keyword evidence="5" id="KW-0812">Transmembrane</keyword>
<protein>
    <submittedName>
        <fullName evidence="8">Phosphatidylinositol n-acetylglucosaminyltransferase</fullName>
        <ecNumber evidence="8">2.4.1.198</ecNumber>
    </submittedName>
</protein>
<evidence type="ECO:0000313" key="9">
    <source>
        <dbReference type="Proteomes" id="UP000028821"/>
    </source>
</evidence>
<evidence type="ECO:0000256" key="2">
    <source>
        <dbReference type="ARBA" id="ARBA00004687"/>
    </source>
</evidence>
<feature type="non-terminal residue" evidence="8">
    <location>
        <position position="1"/>
    </location>
</feature>
<dbReference type="InterPro" id="IPR009450">
    <property type="entry name" value="Plno_GlcNAc_GPI2"/>
</dbReference>
<evidence type="ECO:0000313" key="8">
    <source>
        <dbReference type="EMBL" id="KFH15148.1"/>
    </source>
</evidence>
<keyword evidence="4" id="KW-0337">GPI-anchor biosynthesis</keyword>